<feature type="domain" description="NADH:ubiquinone oxidoreductase 30kDa subunit" evidence="2">
    <location>
        <begin position="30"/>
        <end position="152"/>
    </location>
</feature>
<name>A0A5C1QCJ4_9SPIO</name>
<proteinExistence type="inferred from homology"/>
<dbReference type="PANTHER" id="PTHR10884">
    <property type="entry name" value="NADH DEHYDROGENASE UBIQUINONE IRON-SULFUR PROTEIN 3"/>
    <property type="match status" value="1"/>
</dbReference>
<dbReference type="GO" id="GO:0008137">
    <property type="term" value="F:NADH dehydrogenase (ubiquinone) activity"/>
    <property type="evidence" value="ECO:0007669"/>
    <property type="project" value="InterPro"/>
</dbReference>
<dbReference type="InterPro" id="IPR001268">
    <property type="entry name" value="NADH_UbQ_OxRdtase_30kDa_su"/>
</dbReference>
<dbReference type="SUPFAM" id="SSF143243">
    <property type="entry name" value="Nqo5-like"/>
    <property type="match status" value="1"/>
</dbReference>
<dbReference type="OrthoDB" id="9803286at2"/>
<evidence type="ECO:0000313" key="4">
    <source>
        <dbReference type="Proteomes" id="UP000323824"/>
    </source>
</evidence>
<dbReference type="PANTHER" id="PTHR10884:SF14">
    <property type="entry name" value="NADH DEHYDROGENASE [UBIQUINONE] IRON-SULFUR PROTEIN 3, MITOCHONDRIAL"/>
    <property type="match status" value="1"/>
</dbReference>
<dbReference type="KEGG" id="sper:EW093_04035"/>
<evidence type="ECO:0000259" key="2">
    <source>
        <dbReference type="Pfam" id="PF00329"/>
    </source>
</evidence>
<dbReference type="RefSeq" id="WP_149567159.1">
    <property type="nucleotide sequence ID" value="NZ_CP035807.1"/>
</dbReference>
<protein>
    <submittedName>
        <fullName evidence="3">NADH-quinone oxidoreductase subunit C</fullName>
    </submittedName>
</protein>
<dbReference type="Gene3D" id="3.30.460.80">
    <property type="entry name" value="NADH:ubiquinone oxidoreductase, 30kDa subunit"/>
    <property type="match status" value="1"/>
</dbReference>
<accession>A0A5C1QCJ4</accession>
<dbReference type="Proteomes" id="UP000323824">
    <property type="component" value="Chromosome"/>
</dbReference>
<dbReference type="InterPro" id="IPR037232">
    <property type="entry name" value="NADH_quin_OxRdtase_su_C/D-like"/>
</dbReference>
<evidence type="ECO:0000313" key="3">
    <source>
        <dbReference type="EMBL" id="QEN03902.1"/>
    </source>
</evidence>
<comment type="similarity">
    <text evidence="1">Belongs to the complex I 30 kDa subunit family.</text>
</comment>
<keyword evidence="4" id="KW-1185">Reference proteome</keyword>
<dbReference type="AlphaFoldDB" id="A0A5C1QCJ4"/>
<sequence>MSLIIDNLRSFFPNMDFTRDSTGLIKCEVTVNELMTIVLRLHNELSFESLQTISCTDWIEENTLHLNYILYSYTHNETVFVAVKIPRELADDGSKRTVVFIPSLEKIWPQANHFERELWEMFGISVTGHSNLKEFFLEDWQNLPPMRRDFDTLDFVNQKFDFRPGREDNKDVTAERKRVRGVKAALKAKEESNGERENG</sequence>
<gene>
    <name evidence="3" type="ORF">EW093_04035</name>
</gene>
<reference evidence="3 4" key="1">
    <citation type="submission" date="2019-02" db="EMBL/GenBank/DDBJ databases">
        <authorList>
            <person name="Fomenkov A."/>
            <person name="Dubinina G."/>
            <person name="Grabovich M."/>
            <person name="Vincze T."/>
            <person name="Roberts R.J."/>
        </authorList>
    </citation>
    <scope>NUCLEOTIDE SEQUENCE [LARGE SCALE GENOMIC DNA]</scope>
    <source>
        <strain evidence="3 4">P</strain>
    </source>
</reference>
<dbReference type="EMBL" id="CP035807">
    <property type="protein sequence ID" value="QEN03902.1"/>
    <property type="molecule type" value="Genomic_DNA"/>
</dbReference>
<organism evidence="3 4">
    <name type="scientific">Thiospirochaeta perfilievii</name>
    <dbReference type="NCBI Taxonomy" id="252967"/>
    <lineage>
        <taxon>Bacteria</taxon>
        <taxon>Pseudomonadati</taxon>
        <taxon>Spirochaetota</taxon>
        <taxon>Spirochaetia</taxon>
        <taxon>Spirochaetales</taxon>
        <taxon>Spirochaetaceae</taxon>
        <taxon>Thiospirochaeta</taxon>
    </lineage>
</organism>
<evidence type="ECO:0000256" key="1">
    <source>
        <dbReference type="ARBA" id="ARBA00007569"/>
    </source>
</evidence>
<dbReference type="Pfam" id="PF00329">
    <property type="entry name" value="Complex1_30kDa"/>
    <property type="match status" value="1"/>
</dbReference>
<reference evidence="3 4" key="2">
    <citation type="submission" date="2019-09" db="EMBL/GenBank/DDBJ databases">
        <title>Complete Genome Sequence and Methylome Analysis of free living Spirochaetas.</title>
        <authorList>
            <person name="Leshcheva N."/>
            <person name="Mikheeva N."/>
        </authorList>
    </citation>
    <scope>NUCLEOTIDE SEQUENCE [LARGE SCALE GENOMIC DNA]</scope>
    <source>
        <strain evidence="3 4">P</strain>
    </source>
</reference>